<dbReference type="OrthoDB" id="199845at2"/>
<sequence length="164" mass="18392">MISTRKHLDYALGYIGLNLLTDARAELALITPDDREEPEVLGVEIELAMARHAWSRVITLAAKVTAATPEDERPWIAWAYALREKQAIGDALDILIIAEEAIQNPSPLVDYNLACYHCLLDDLTEARRRLKRAIAREPDWKTEAATDPDLAALHPARKEPDSRS</sequence>
<organism evidence="2 3">
    <name type="scientific">Rariglobus hedericola</name>
    <dbReference type="NCBI Taxonomy" id="2597822"/>
    <lineage>
        <taxon>Bacteria</taxon>
        <taxon>Pseudomonadati</taxon>
        <taxon>Verrucomicrobiota</taxon>
        <taxon>Opitutia</taxon>
        <taxon>Opitutales</taxon>
        <taxon>Opitutaceae</taxon>
        <taxon>Rariglobus</taxon>
    </lineage>
</organism>
<evidence type="ECO:0000256" key="1">
    <source>
        <dbReference type="SAM" id="MobiDB-lite"/>
    </source>
</evidence>
<protein>
    <recommendedName>
        <fullName evidence="4">Tetratricopeptide repeat protein</fullName>
    </recommendedName>
</protein>
<dbReference type="Gene3D" id="1.25.40.10">
    <property type="entry name" value="Tetratricopeptide repeat domain"/>
    <property type="match status" value="1"/>
</dbReference>
<dbReference type="InterPro" id="IPR011990">
    <property type="entry name" value="TPR-like_helical_dom_sf"/>
</dbReference>
<gene>
    <name evidence="2" type="ORF">FPL22_11945</name>
</gene>
<dbReference type="AlphaFoldDB" id="A0A556QJK5"/>
<proteinExistence type="predicted"/>
<feature type="region of interest" description="Disordered" evidence="1">
    <location>
        <begin position="145"/>
        <end position="164"/>
    </location>
</feature>
<comment type="caution">
    <text evidence="2">The sequence shown here is derived from an EMBL/GenBank/DDBJ whole genome shotgun (WGS) entry which is preliminary data.</text>
</comment>
<evidence type="ECO:0000313" key="2">
    <source>
        <dbReference type="EMBL" id="TSJ76826.1"/>
    </source>
</evidence>
<dbReference type="SUPFAM" id="SSF48452">
    <property type="entry name" value="TPR-like"/>
    <property type="match status" value="1"/>
</dbReference>
<dbReference type="EMBL" id="VMBG01000002">
    <property type="protein sequence ID" value="TSJ76826.1"/>
    <property type="molecule type" value="Genomic_DNA"/>
</dbReference>
<name>A0A556QJK5_9BACT</name>
<dbReference type="RefSeq" id="WP_144230630.1">
    <property type="nucleotide sequence ID" value="NZ_CBCRVV010000017.1"/>
</dbReference>
<keyword evidence="3" id="KW-1185">Reference proteome</keyword>
<evidence type="ECO:0000313" key="3">
    <source>
        <dbReference type="Proteomes" id="UP000315648"/>
    </source>
</evidence>
<dbReference type="Proteomes" id="UP000315648">
    <property type="component" value="Unassembled WGS sequence"/>
</dbReference>
<accession>A0A556QJK5</accession>
<dbReference type="NCBIfam" id="NF047558">
    <property type="entry name" value="TPR_END_plus"/>
    <property type="match status" value="1"/>
</dbReference>
<evidence type="ECO:0008006" key="4">
    <source>
        <dbReference type="Google" id="ProtNLM"/>
    </source>
</evidence>
<reference evidence="2 3" key="1">
    <citation type="submission" date="2019-07" db="EMBL/GenBank/DDBJ databases">
        <title>Description of 53C-WASEF.</title>
        <authorList>
            <person name="Pitt A."/>
            <person name="Hahn M.W."/>
        </authorList>
    </citation>
    <scope>NUCLEOTIDE SEQUENCE [LARGE SCALE GENOMIC DNA]</scope>
    <source>
        <strain evidence="2 3">53C-WASEF</strain>
    </source>
</reference>